<dbReference type="RefSeq" id="XP_028876448.1">
    <property type="nucleotide sequence ID" value="XM_029018974.1"/>
</dbReference>
<proteinExistence type="predicted"/>
<dbReference type="OrthoDB" id="342895at2759"/>
<reference evidence="2 3" key="1">
    <citation type="submission" date="2016-10" db="EMBL/GenBank/DDBJ databases">
        <title>Reductive evolution of mitochondrial metabolism and differential evolution of invasion-related proteins in Cryptosporidium.</title>
        <authorList>
            <person name="Liu S."/>
            <person name="Roellig D.M."/>
            <person name="Guo Y."/>
            <person name="Li N."/>
            <person name="Frace M.A."/>
            <person name="Tang K."/>
            <person name="Zhang L."/>
            <person name="Feng Y."/>
            <person name="Xiao L."/>
        </authorList>
    </citation>
    <scope>NUCLEOTIDE SEQUENCE [LARGE SCALE GENOMIC DNA]</scope>
    <source>
        <strain evidence="2">39726</strain>
    </source>
</reference>
<feature type="compositionally biased region" description="Low complexity" evidence="1">
    <location>
        <begin position="40"/>
        <end position="54"/>
    </location>
</feature>
<evidence type="ECO:0000256" key="1">
    <source>
        <dbReference type="SAM" id="MobiDB-lite"/>
    </source>
</evidence>
<dbReference type="EMBL" id="LRBP01000001">
    <property type="protein sequence ID" value="OII75441.1"/>
    <property type="molecule type" value="Genomic_DNA"/>
</dbReference>
<sequence>MENETNVRLAEEKAIREAEFIAASESIKLTQELSLRLGASEPNSKNSSRSPSISDIQKNNDNDEQQICQPYQIDQTNSEDENENKNENVNENENEKEYKEENLDEEQDKFPKEGENIEKSLSKDEIGLQISNTIEPIIEIKENEYESQFTKQESKLILNEFRHDSLSFKKEQEETNGHSNDSEITILKEPENQDLENNQHSSDEILLINSQKSVEIQGCNHKLHEISDYTKSGISIILEFQKSIIDNCKNTNSVNTQLKKSSLDYFDSLHSKLINLAGFHSPDECSICKDFRHQDVPLLN</sequence>
<keyword evidence="3" id="KW-1185">Reference proteome</keyword>
<dbReference type="Proteomes" id="UP000186176">
    <property type="component" value="Unassembled WGS sequence"/>
</dbReference>
<feature type="compositionally biased region" description="Polar residues" evidence="1">
    <location>
        <begin position="55"/>
        <end position="76"/>
    </location>
</feature>
<feature type="compositionally biased region" description="Basic and acidic residues" evidence="1">
    <location>
        <begin position="83"/>
        <end position="101"/>
    </location>
</feature>
<feature type="compositionally biased region" description="Basic and acidic residues" evidence="1">
    <location>
        <begin position="108"/>
        <end position="120"/>
    </location>
</feature>
<dbReference type="GeneID" id="39978753"/>
<accession>A0A1J4MMH2</accession>
<evidence type="ECO:0000313" key="3">
    <source>
        <dbReference type="Proteomes" id="UP000186176"/>
    </source>
</evidence>
<dbReference type="VEuPathDB" id="CryptoDB:cubi_01962"/>
<dbReference type="AlphaFoldDB" id="A0A1J4MMH2"/>
<name>A0A1J4MMH2_9CRYT</name>
<comment type="caution">
    <text evidence="2">The sequence shown here is derived from an EMBL/GenBank/DDBJ whole genome shotgun (WGS) entry which is preliminary data.</text>
</comment>
<organism evidence="2 3">
    <name type="scientific">Cryptosporidium ubiquitum</name>
    <dbReference type="NCBI Taxonomy" id="857276"/>
    <lineage>
        <taxon>Eukaryota</taxon>
        <taxon>Sar</taxon>
        <taxon>Alveolata</taxon>
        <taxon>Apicomplexa</taxon>
        <taxon>Conoidasida</taxon>
        <taxon>Coccidia</taxon>
        <taxon>Eucoccidiorida</taxon>
        <taxon>Eimeriorina</taxon>
        <taxon>Cryptosporidiidae</taxon>
        <taxon>Cryptosporidium</taxon>
    </lineage>
</organism>
<feature type="region of interest" description="Disordered" evidence="1">
    <location>
        <begin position="38"/>
        <end position="120"/>
    </location>
</feature>
<evidence type="ECO:0000313" key="2">
    <source>
        <dbReference type="EMBL" id="OII75441.1"/>
    </source>
</evidence>
<protein>
    <submittedName>
        <fullName evidence="2">Uncharacterized protein</fullName>
    </submittedName>
</protein>
<gene>
    <name evidence="2" type="ORF">cubi_01962</name>
</gene>